<proteinExistence type="predicted"/>
<organism evidence="2 3">
    <name type="scientific">Agaricus bisporus var. burnettii</name>
    <dbReference type="NCBI Taxonomy" id="192524"/>
    <lineage>
        <taxon>Eukaryota</taxon>
        <taxon>Fungi</taxon>
        <taxon>Dikarya</taxon>
        <taxon>Basidiomycota</taxon>
        <taxon>Agaricomycotina</taxon>
        <taxon>Agaricomycetes</taxon>
        <taxon>Agaricomycetidae</taxon>
        <taxon>Agaricales</taxon>
        <taxon>Agaricineae</taxon>
        <taxon>Agaricaceae</taxon>
        <taxon>Agaricus</taxon>
    </lineage>
</organism>
<feature type="region of interest" description="Disordered" evidence="1">
    <location>
        <begin position="255"/>
        <end position="278"/>
    </location>
</feature>
<dbReference type="Proteomes" id="UP000629468">
    <property type="component" value="Unassembled WGS sequence"/>
</dbReference>
<protein>
    <submittedName>
        <fullName evidence="2">Uncharacterized protein</fullName>
    </submittedName>
</protein>
<dbReference type="EMBL" id="JABXXO010000004">
    <property type="protein sequence ID" value="KAF7778868.1"/>
    <property type="molecule type" value="Genomic_DNA"/>
</dbReference>
<feature type="compositionally biased region" description="Polar residues" evidence="1">
    <location>
        <begin position="170"/>
        <end position="197"/>
    </location>
</feature>
<evidence type="ECO:0000256" key="1">
    <source>
        <dbReference type="SAM" id="MobiDB-lite"/>
    </source>
</evidence>
<dbReference type="AlphaFoldDB" id="A0A8H7KIY1"/>
<evidence type="ECO:0000313" key="2">
    <source>
        <dbReference type="EMBL" id="KAF7778868.1"/>
    </source>
</evidence>
<feature type="compositionally biased region" description="Polar residues" evidence="1">
    <location>
        <begin position="142"/>
        <end position="154"/>
    </location>
</feature>
<gene>
    <name evidence="2" type="ORF">Agabi119p4_3213</name>
</gene>
<feature type="compositionally biased region" description="Polar residues" evidence="1">
    <location>
        <begin position="255"/>
        <end position="269"/>
    </location>
</feature>
<feature type="region of interest" description="Disordered" evidence="1">
    <location>
        <begin position="410"/>
        <end position="443"/>
    </location>
</feature>
<accession>A0A8H7KIY1</accession>
<sequence>MSQPADNDKVTKHNERLFGIYENHLKSSNVKDYTETATRLTSWLGDTKAYYAAARPMIIKLLIIAQMTLRGAVGYPLDISVPFMPVRWLQHPMTSSYVTLIQAIRPFRELFVETPLKHAITYLLQTVEGIALSPATPAPLSQQATLQSLTPTPRTDNRIKELSTRDQKSRPASPQDSQSIQVHNSNPGAASTPQVSDQPLIGSRHSTGEAEQAFPNSASASDLPNTAESQRSTSSEITFIGMSHKTAAEFQDNASTTPLQGIQSSTGATKQGLRTKKSKKIDLSAFVQSDIQDFKQRQAQAQRGVPDAVPIKREPEIEENLVKSARQLADAKGIEFASLQPAIPSVAQLQLSPSYNQLLHGVAQPVPRSPQGAAQQVPLPHPELASQEASHNLRYSESSAHLTTSLTLGQQNSKPADISPVSDSQPGVRSSIPLDKAPTISAGIPAPSLTLPSLSTNAQLAPPPSSTSAITDHLPDTPTTVTPTAKLLAGGPIAPSIVPGAIVDVPQSVASVEVQTSSRTQTMRPLLISEDSNLARFFKLYEKFTSAKPHSNVEGNTEVGEEGGTQQRTFLADDMAAFNLAEETPKKQFQVVAFTRGGTQDSLTEIAFNLTQANMDYLSKWLNKEVSQLKDTASSYCLSLGCYSSRELLERLGKQLNPTFEVIASMPSVWPHSGGLSMNVNFGGSRKDLPLAPPLVITADGYVDLSEFALLGRNSITIHQEEEDFSDYTFVLHAHNPTLGQMQEIMRQRKSEVEWKDWLVGVTQPLHIDVPPLSLAPF</sequence>
<feature type="compositionally biased region" description="Basic and acidic residues" evidence="1">
    <location>
        <begin position="155"/>
        <end position="169"/>
    </location>
</feature>
<comment type="caution">
    <text evidence="2">The sequence shown here is derived from an EMBL/GenBank/DDBJ whole genome shotgun (WGS) entry which is preliminary data.</text>
</comment>
<feature type="region of interest" description="Disordered" evidence="1">
    <location>
        <begin position="142"/>
        <end position="234"/>
    </location>
</feature>
<evidence type="ECO:0000313" key="3">
    <source>
        <dbReference type="Proteomes" id="UP000629468"/>
    </source>
</evidence>
<feature type="compositionally biased region" description="Polar residues" evidence="1">
    <location>
        <begin position="214"/>
        <end position="234"/>
    </location>
</feature>
<name>A0A8H7KIY1_AGABI</name>
<reference evidence="2 3" key="1">
    <citation type="journal article" name="Sci. Rep.">
        <title>Telomere-to-telomere assembled and centromere annotated genomes of the two main subspecies of the button mushroom Agaricus bisporus reveal especially polymorphic chromosome ends.</title>
        <authorList>
            <person name="Sonnenberg A.S.M."/>
            <person name="Sedaghat-Telgerd N."/>
            <person name="Lavrijssen B."/>
            <person name="Ohm R.A."/>
            <person name="Hendrickx P.M."/>
            <person name="Scholtmeijer K."/>
            <person name="Baars J.J.P."/>
            <person name="van Peer A."/>
        </authorList>
    </citation>
    <scope>NUCLEOTIDE SEQUENCE [LARGE SCALE GENOMIC DNA]</scope>
    <source>
        <strain evidence="2 3">H119_p4</strain>
    </source>
</reference>